<dbReference type="Gene3D" id="3.90.226.10">
    <property type="entry name" value="2-enoyl-CoA Hydratase, Chain A, domain 1"/>
    <property type="match status" value="1"/>
</dbReference>
<dbReference type="GO" id="GO:0016836">
    <property type="term" value="F:hydro-lyase activity"/>
    <property type="evidence" value="ECO:0007669"/>
    <property type="project" value="UniProtKB-ARBA"/>
</dbReference>
<dbReference type="GO" id="GO:0006635">
    <property type="term" value="P:fatty acid beta-oxidation"/>
    <property type="evidence" value="ECO:0007669"/>
    <property type="project" value="TreeGrafter"/>
</dbReference>
<dbReference type="FunFam" id="3.90.226.10:FF:000009">
    <property type="entry name" value="Carnitinyl-CoA dehydratase"/>
    <property type="match status" value="1"/>
</dbReference>
<gene>
    <name evidence="3" type="ORF">KUC_0193</name>
</gene>
<evidence type="ECO:0000313" key="4">
    <source>
        <dbReference type="Proteomes" id="UP000005756"/>
    </source>
</evidence>
<evidence type="ECO:0000256" key="1">
    <source>
        <dbReference type="ARBA" id="ARBA00005254"/>
    </source>
</evidence>
<dbReference type="SUPFAM" id="SSF52096">
    <property type="entry name" value="ClpP/crotonase"/>
    <property type="match status" value="1"/>
</dbReference>
<evidence type="ECO:0000256" key="2">
    <source>
        <dbReference type="ARBA" id="ARBA00023239"/>
    </source>
</evidence>
<evidence type="ECO:0000313" key="3">
    <source>
        <dbReference type="EMBL" id="EHJ93246.1"/>
    </source>
</evidence>
<dbReference type="Gene3D" id="1.10.12.10">
    <property type="entry name" value="Lyase 2-enoyl-coa Hydratase, Chain A, domain 2"/>
    <property type="match status" value="1"/>
</dbReference>
<dbReference type="AlphaFoldDB" id="A0A7U9C2A8"/>
<sequence length="273" mass="29408">MVFTLIFHNKSNKESTMSEAVIEKVDNDGMVRLTINRPKALNALNSDVLAALEAHLVELEAQPNLRAVLITGAGEKSFVAGADITEMREKTPEEARAFASQALRTIKRLETLPVPVVALVNGFCLGGGCELALACDWAVASDNAVFGQPEVLLGVIPGFGGTQRLPRRVGPAMAIDLVTTGRKIDAQEALRIGLVNRVMPQTELESYAEELTKQLKGNGPQSVRGAKMAVHDGMDQDLDSALALETSLFAFCFAGNEQKEGMAAFVEKRKPNF</sequence>
<organism evidence="3 4">
    <name type="scientific">Vreelandella boliviensis LC1</name>
    <dbReference type="NCBI Taxonomy" id="1072583"/>
    <lineage>
        <taxon>Bacteria</taxon>
        <taxon>Pseudomonadati</taxon>
        <taxon>Pseudomonadota</taxon>
        <taxon>Gammaproteobacteria</taxon>
        <taxon>Oceanospirillales</taxon>
        <taxon>Halomonadaceae</taxon>
        <taxon>Vreelandella</taxon>
    </lineage>
</organism>
<reference evidence="3 4" key="1">
    <citation type="submission" date="2011-10" db="EMBL/GenBank/DDBJ databases">
        <authorList>
            <person name="Quillaguamn J."/>
            <person name="Guzmn D."/>
            <person name="Balderrama-Subieta A."/>
            <person name="Cardona-Ortuo C."/>
            <person name="Guevara-Martnez M."/>
            <person name="Callisaya-Quispe N."/>
        </authorList>
    </citation>
    <scope>NUCLEOTIDE SEQUENCE [LARGE SCALE GENOMIC DNA]</scope>
    <source>
        <strain evidence="3 4">LC1</strain>
    </source>
</reference>
<name>A0A7U9C2A8_9GAMM</name>
<dbReference type="PANTHER" id="PTHR11941:SF54">
    <property type="entry name" value="ENOYL-COA HYDRATASE, MITOCHONDRIAL"/>
    <property type="match status" value="1"/>
</dbReference>
<dbReference type="Proteomes" id="UP000005756">
    <property type="component" value="Unassembled WGS sequence"/>
</dbReference>
<dbReference type="CDD" id="cd06558">
    <property type="entry name" value="crotonase-like"/>
    <property type="match status" value="1"/>
</dbReference>
<protein>
    <submittedName>
        <fullName evidence="3">3-hydroxybutyryl-CoA dehydratase</fullName>
    </submittedName>
</protein>
<dbReference type="FunFam" id="1.10.12.10:FF:000001">
    <property type="entry name" value="Probable enoyl-CoA hydratase, mitochondrial"/>
    <property type="match status" value="1"/>
</dbReference>
<dbReference type="EMBL" id="JH393257">
    <property type="protein sequence ID" value="EHJ93246.1"/>
    <property type="molecule type" value="Genomic_DNA"/>
</dbReference>
<proteinExistence type="inferred from homology"/>
<keyword evidence="2" id="KW-0456">Lyase</keyword>
<dbReference type="InterPro" id="IPR029045">
    <property type="entry name" value="ClpP/crotonase-like_dom_sf"/>
</dbReference>
<dbReference type="PANTHER" id="PTHR11941">
    <property type="entry name" value="ENOYL-COA HYDRATASE-RELATED"/>
    <property type="match status" value="1"/>
</dbReference>
<comment type="similarity">
    <text evidence="1">Belongs to the enoyl-CoA hydratase/isomerase family.</text>
</comment>
<accession>A0A7U9C2A8</accession>
<dbReference type="Pfam" id="PF00378">
    <property type="entry name" value="ECH_1"/>
    <property type="match status" value="1"/>
</dbReference>
<dbReference type="InterPro" id="IPR001753">
    <property type="entry name" value="Enoyl-CoA_hydra/iso"/>
</dbReference>
<dbReference type="InterPro" id="IPR014748">
    <property type="entry name" value="Enoyl-CoA_hydra_C"/>
</dbReference>